<protein>
    <recommendedName>
        <fullName evidence="3">TIR domain-containing protein</fullName>
    </recommendedName>
</protein>
<feature type="compositionally biased region" description="Basic and acidic residues" evidence="2">
    <location>
        <begin position="469"/>
        <end position="479"/>
    </location>
</feature>
<dbReference type="Gene3D" id="2.20.110.10">
    <property type="entry name" value="Histone H3 K4-specific methyltransferase SET7/9 N-terminal domain"/>
    <property type="match status" value="4"/>
</dbReference>
<organism evidence="4 5">
    <name type="scientific">Chaetoceros tenuissimus</name>
    <dbReference type="NCBI Taxonomy" id="426638"/>
    <lineage>
        <taxon>Eukaryota</taxon>
        <taxon>Sar</taxon>
        <taxon>Stramenopiles</taxon>
        <taxon>Ochrophyta</taxon>
        <taxon>Bacillariophyta</taxon>
        <taxon>Coscinodiscophyceae</taxon>
        <taxon>Chaetocerotophycidae</taxon>
        <taxon>Chaetocerotales</taxon>
        <taxon>Chaetocerotaceae</taxon>
        <taxon>Chaetoceros</taxon>
    </lineage>
</organism>
<gene>
    <name evidence="4" type="ORF">CTEN210_17320</name>
</gene>
<dbReference type="AlphaFoldDB" id="A0AAD3HF46"/>
<feature type="compositionally biased region" description="Basic residues" evidence="2">
    <location>
        <begin position="453"/>
        <end position="468"/>
    </location>
</feature>
<evidence type="ECO:0000256" key="1">
    <source>
        <dbReference type="ARBA" id="ARBA00022737"/>
    </source>
</evidence>
<accession>A0AAD3HF46</accession>
<dbReference type="Proteomes" id="UP001054902">
    <property type="component" value="Unassembled WGS sequence"/>
</dbReference>
<dbReference type="PANTHER" id="PTHR43215:SF14">
    <property type="entry name" value="RADIAL SPOKE HEAD 1 HOMOLOG"/>
    <property type="match status" value="1"/>
</dbReference>
<keyword evidence="1" id="KW-0677">Repeat</keyword>
<reference evidence="4 5" key="1">
    <citation type="journal article" date="2021" name="Sci. Rep.">
        <title>The genome of the diatom Chaetoceros tenuissimus carries an ancient integrated fragment of an extant virus.</title>
        <authorList>
            <person name="Hongo Y."/>
            <person name="Kimura K."/>
            <person name="Takaki Y."/>
            <person name="Yoshida Y."/>
            <person name="Baba S."/>
            <person name="Kobayashi G."/>
            <person name="Nagasaki K."/>
            <person name="Hano T."/>
            <person name="Tomaru Y."/>
        </authorList>
    </citation>
    <scope>NUCLEOTIDE SEQUENCE [LARGE SCALE GENOMIC DNA]</scope>
    <source>
        <strain evidence="4 5">NIES-3715</strain>
    </source>
</reference>
<evidence type="ECO:0000256" key="2">
    <source>
        <dbReference type="SAM" id="MobiDB-lite"/>
    </source>
</evidence>
<dbReference type="EMBL" id="BLLK01000069">
    <property type="protein sequence ID" value="GFH60844.1"/>
    <property type="molecule type" value="Genomic_DNA"/>
</dbReference>
<dbReference type="GO" id="GO:0007165">
    <property type="term" value="P:signal transduction"/>
    <property type="evidence" value="ECO:0007669"/>
    <property type="project" value="InterPro"/>
</dbReference>
<dbReference type="Gene3D" id="3.40.50.10140">
    <property type="entry name" value="Toll/interleukin-1 receptor homology (TIR) domain"/>
    <property type="match status" value="1"/>
</dbReference>
<dbReference type="InterPro" id="IPR035897">
    <property type="entry name" value="Toll_tir_struct_dom_sf"/>
</dbReference>
<dbReference type="InterPro" id="IPR000157">
    <property type="entry name" value="TIR_dom"/>
</dbReference>
<evidence type="ECO:0000259" key="3">
    <source>
        <dbReference type="Pfam" id="PF13676"/>
    </source>
</evidence>
<name>A0AAD3HF46_9STRA</name>
<keyword evidence="5" id="KW-1185">Reference proteome</keyword>
<dbReference type="SUPFAM" id="SSF52200">
    <property type="entry name" value="Toll/Interleukin receptor TIR domain"/>
    <property type="match status" value="1"/>
</dbReference>
<dbReference type="SMART" id="SM00698">
    <property type="entry name" value="MORN"/>
    <property type="match status" value="8"/>
</dbReference>
<comment type="caution">
    <text evidence="4">The sequence shown here is derived from an EMBL/GenBank/DDBJ whole genome shotgun (WGS) entry which is preliminary data.</text>
</comment>
<dbReference type="InterPro" id="IPR003409">
    <property type="entry name" value="MORN"/>
</dbReference>
<evidence type="ECO:0000313" key="5">
    <source>
        <dbReference type="Proteomes" id="UP001054902"/>
    </source>
</evidence>
<dbReference type="Pfam" id="PF02493">
    <property type="entry name" value="MORN"/>
    <property type="match status" value="9"/>
</dbReference>
<dbReference type="PANTHER" id="PTHR43215">
    <property type="entry name" value="RADIAL SPOKE HEAD 1 HOMOLOG"/>
    <property type="match status" value="1"/>
</dbReference>
<sequence length="527" mass="59005">MGESNGTYDLFLSYDHSLDSEGRNNCHRVAKLEKELKKVGALTLHDSTQSGGDIMMSSVDSCDLVVVFVSENYVDKVAAQFGLENNILQEFEYCARRKGVNSIIPVVLEKSCSKVNAWHGPLGATLKNLEYLDFTQDGDMYNVLKGITKRIKRLNQEIFYNDGKYVGALNRNRLPHGLGKIIYSSGITYDGSWIQGRKEGENGIWTNVNGEKYHGQFLDDDIEGSGEYFFSDGSRIVADFVKGKAEGDGKYFGGDGGLIYEGTFKSGEYNGFGYLIEENGCSYEGNFRAGTFEQGQLNGEGTLKLESGDSYRGYFKDSKYHGSGEYSFANGSKYVGEYNLGMKHGQGKYIFTDGKSYYSGKWENNLMSGYGEQVFSNGDKYTGNYENNKCHGQGKIYVNASKTTYVGVWMKGEMVKTKEVQVHKEEESNFKSKIKTFTEFPPDDETIQSSKSSSRKSIFKRKERKKNNRLREAKSRDSQPEQYHPIISKPKKNTASKSTTDEDDTVSSRLTIPTLKSGFTGLTTISE</sequence>
<dbReference type="Pfam" id="PF13676">
    <property type="entry name" value="TIR_2"/>
    <property type="match status" value="1"/>
</dbReference>
<dbReference type="SUPFAM" id="SSF82185">
    <property type="entry name" value="Histone H3 K4-specific methyltransferase SET7/9 N-terminal domain"/>
    <property type="match status" value="3"/>
</dbReference>
<proteinExistence type="predicted"/>
<evidence type="ECO:0000313" key="4">
    <source>
        <dbReference type="EMBL" id="GFH60844.1"/>
    </source>
</evidence>
<feature type="domain" description="TIR" evidence="3">
    <location>
        <begin position="11"/>
        <end position="137"/>
    </location>
</feature>
<feature type="region of interest" description="Disordered" evidence="2">
    <location>
        <begin position="441"/>
        <end position="511"/>
    </location>
</feature>